<proteinExistence type="inferred from homology"/>
<name>A0A6A5TS97_9PLEO</name>
<dbReference type="GO" id="GO:0016614">
    <property type="term" value="F:oxidoreductase activity, acting on CH-OH group of donors"/>
    <property type="evidence" value="ECO:0007669"/>
    <property type="project" value="InterPro"/>
</dbReference>
<feature type="binding site" evidence="3">
    <location>
        <begin position="138"/>
        <end position="141"/>
    </location>
    <ligand>
        <name>FAD</name>
        <dbReference type="ChEBI" id="CHEBI:57692"/>
    </ligand>
</feature>
<accession>A0A6A5TS97</accession>
<evidence type="ECO:0000256" key="3">
    <source>
        <dbReference type="PIRSR" id="PIRSR000137-2"/>
    </source>
</evidence>
<dbReference type="SUPFAM" id="SSF54373">
    <property type="entry name" value="FAD-linked reductases, C-terminal domain"/>
    <property type="match status" value="1"/>
</dbReference>
<keyword evidence="8" id="KW-1185">Reference proteome</keyword>
<comment type="cofactor">
    <cofactor evidence="3">
        <name>FAD</name>
        <dbReference type="ChEBI" id="CHEBI:57692"/>
    </cofactor>
</comment>
<feature type="signal peptide" evidence="4">
    <location>
        <begin position="1"/>
        <end position="26"/>
    </location>
</feature>
<dbReference type="InterPro" id="IPR007867">
    <property type="entry name" value="GMC_OxRtase_C"/>
</dbReference>
<feature type="binding site" evidence="3">
    <location>
        <begin position="61"/>
        <end position="62"/>
    </location>
    <ligand>
        <name>FAD</name>
        <dbReference type="ChEBI" id="CHEBI:57692"/>
    </ligand>
</feature>
<feature type="domain" description="Glucose-methanol-choline oxidoreductase C-terminal" evidence="6">
    <location>
        <begin position="483"/>
        <end position="620"/>
    </location>
</feature>
<feature type="active site" description="Proton acceptor" evidence="2">
    <location>
        <position position="611"/>
    </location>
</feature>
<dbReference type="GO" id="GO:0050660">
    <property type="term" value="F:flavin adenine dinucleotide binding"/>
    <property type="evidence" value="ECO:0007669"/>
    <property type="project" value="InterPro"/>
</dbReference>
<dbReference type="PIRSF" id="PIRSF000137">
    <property type="entry name" value="Alcohol_oxidase"/>
    <property type="match status" value="1"/>
</dbReference>
<dbReference type="Pfam" id="PF05199">
    <property type="entry name" value="GMC_oxred_C"/>
    <property type="match status" value="1"/>
</dbReference>
<protein>
    <submittedName>
        <fullName evidence="7">Alcohol oxidase</fullName>
    </submittedName>
</protein>
<evidence type="ECO:0000259" key="6">
    <source>
        <dbReference type="Pfam" id="PF05199"/>
    </source>
</evidence>
<dbReference type="InterPro" id="IPR036188">
    <property type="entry name" value="FAD/NAD-bd_sf"/>
</dbReference>
<gene>
    <name evidence="7" type="ORF">CC80DRAFT_473707</name>
</gene>
<evidence type="ECO:0000256" key="4">
    <source>
        <dbReference type="SAM" id="SignalP"/>
    </source>
</evidence>
<evidence type="ECO:0000313" key="8">
    <source>
        <dbReference type="Proteomes" id="UP000800035"/>
    </source>
</evidence>
<evidence type="ECO:0000256" key="1">
    <source>
        <dbReference type="ARBA" id="ARBA00010790"/>
    </source>
</evidence>
<keyword evidence="3" id="KW-0274">FAD</keyword>
<keyword evidence="3" id="KW-0285">Flavoprotein</keyword>
<dbReference type="PANTHER" id="PTHR11552:SF115">
    <property type="entry name" value="DEHYDROGENASE XPTC-RELATED"/>
    <property type="match status" value="1"/>
</dbReference>
<feature type="domain" description="Glucose-methanol-choline oxidoreductase N-terminal" evidence="5">
    <location>
        <begin position="52"/>
        <end position="358"/>
    </location>
</feature>
<dbReference type="Proteomes" id="UP000800035">
    <property type="component" value="Unassembled WGS sequence"/>
</dbReference>
<dbReference type="Gene3D" id="3.50.50.60">
    <property type="entry name" value="FAD/NAD(P)-binding domain"/>
    <property type="match status" value="1"/>
</dbReference>
<reference evidence="7" key="1">
    <citation type="journal article" date="2020" name="Stud. Mycol.">
        <title>101 Dothideomycetes genomes: a test case for predicting lifestyles and emergence of pathogens.</title>
        <authorList>
            <person name="Haridas S."/>
            <person name="Albert R."/>
            <person name="Binder M."/>
            <person name="Bloem J."/>
            <person name="Labutti K."/>
            <person name="Salamov A."/>
            <person name="Andreopoulos B."/>
            <person name="Baker S."/>
            <person name="Barry K."/>
            <person name="Bills G."/>
            <person name="Bluhm B."/>
            <person name="Cannon C."/>
            <person name="Castanera R."/>
            <person name="Culley D."/>
            <person name="Daum C."/>
            <person name="Ezra D."/>
            <person name="Gonzalez J."/>
            <person name="Henrissat B."/>
            <person name="Kuo A."/>
            <person name="Liang C."/>
            <person name="Lipzen A."/>
            <person name="Lutzoni F."/>
            <person name="Magnuson J."/>
            <person name="Mondo S."/>
            <person name="Nolan M."/>
            <person name="Ohm R."/>
            <person name="Pangilinan J."/>
            <person name="Park H.-J."/>
            <person name="Ramirez L."/>
            <person name="Alfaro M."/>
            <person name="Sun H."/>
            <person name="Tritt A."/>
            <person name="Yoshinaga Y."/>
            <person name="Zwiers L.-H."/>
            <person name="Turgeon B."/>
            <person name="Goodwin S."/>
            <person name="Spatafora J."/>
            <person name="Crous P."/>
            <person name="Grigoriev I."/>
        </authorList>
    </citation>
    <scope>NUCLEOTIDE SEQUENCE</scope>
    <source>
        <strain evidence="7">CBS 675.92</strain>
    </source>
</reference>
<dbReference type="OrthoDB" id="269227at2759"/>
<dbReference type="InterPro" id="IPR000172">
    <property type="entry name" value="GMC_OxRdtase_N"/>
</dbReference>
<dbReference type="SUPFAM" id="SSF51905">
    <property type="entry name" value="FAD/NAD(P)-binding domain"/>
    <property type="match status" value="1"/>
</dbReference>
<sequence>MTAWAMILQFPRTVLLSALIWTVLLGVELSASPILSNKVQVKRSTAELDNTYDYIIVGGGTSGLTVANRLSEDPSKTVLVVEIGYLADERCIWQPRGSDNAPCNKHRFNISSVPQKEINGLVYSYAVGAVVGGSSAINGMVFDRGAKADYDAWEELGNPGWGWDDLFPYFKKSATFTPPSQEDTKRYGYTWEGSAYGNGPVHASYPPFQWGQLKFSWSAWEDMGIPFPKEHAGGDAVGLFWTPASEHPVNRTRSYARFGHYDPIASRTNYHLLVGHKAEKILLSSKNEVEGVVIYQRDHPDEKVTLHARKETILAAGGVHTPQILQISGIGPKKILEAAKIDVKIDSPGVGYNFQDHPQAYLKCNFTHDLWPNLDALASNATLKAEAQAEYDANKTGPYTLNLNSALVFLPLNTIHSNPPKFHACLSSQAADAHLPPDTPSAVIAGYAAQKRILAELYKSPHAAVYESPTGGACSRTSILQKPLSRGTIHINASNPSGEPALDFRVFSNPLDFEQAAEMIKYARKYFKSEKLTPLAPVETAPGADVKDEDAKVLLSYLRRTSGPTSFHVSGTAAMMPRDLGGVVAPDLKVYGVEGLSVVDASIMPLIPSAHLSATVYAVAEKAADIIKSRA</sequence>
<feature type="active site" description="Proton donor" evidence="2">
    <location>
        <position position="568"/>
    </location>
</feature>
<dbReference type="Gene3D" id="3.30.560.10">
    <property type="entry name" value="Glucose Oxidase, domain 3"/>
    <property type="match status" value="1"/>
</dbReference>
<dbReference type="GO" id="GO:0044550">
    <property type="term" value="P:secondary metabolite biosynthetic process"/>
    <property type="evidence" value="ECO:0007669"/>
    <property type="project" value="TreeGrafter"/>
</dbReference>
<dbReference type="InterPro" id="IPR012132">
    <property type="entry name" value="GMC_OxRdtase"/>
</dbReference>
<feature type="chain" id="PRO_5025624571" evidence="4">
    <location>
        <begin position="27"/>
        <end position="631"/>
    </location>
</feature>
<dbReference type="AlphaFoldDB" id="A0A6A5TS97"/>
<comment type="similarity">
    <text evidence="1">Belongs to the GMC oxidoreductase family.</text>
</comment>
<keyword evidence="4" id="KW-0732">Signal</keyword>
<evidence type="ECO:0000256" key="2">
    <source>
        <dbReference type="PIRSR" id="PIRSR000137-1"/>
    </source>
</evidence>
<dbReference type="Pfam" id="PF00732">
    <property type="entry name" value="GMC_oxred_N"/>
    <property type="match status" value="1"/>
</dbReference>
<evidence type="ECO:0000259" key="5">
    <source>
        <dbReference type="Pfam" id="PF00732"/>
    </source>
</evidence>
<organism evidence="7 8">
    <name type="scientific">Byssothecium circinans</name>
    <dbReference type="NCBI Taxonomy" id="147558"/>
    <lineage>
        <taxon>Eukaryota</taxon>
        <taxon>Fungi</taxon>
        <taxon>Dikarya</taxon>
        <taxon>Ascomycota</taxon>
        <taxon>Pezizomycotina</taxon>
        <taxon>Dothideomycetes</taxon>
        <taxon>Pleosporomycetidae</taxon>
        <taxon>Pleosporales</taxon>
        <taxon>Massarineae</taxon>
        <taxon>Massarinaceae</taxon>
        <taxon>Byssothecium</taxon>
    </lineage>
</organism>
<evidence type="ECO:0000313" key="7">
    <source>
        <dbReference type="EMBL" id="KAF1955813.1"/>
    </source>
</evidence>
<feature type="binding site" evidence="3">
    <location>
        <position position="130"/>
    </location>
    <ligand>
        <name>FAD</name>
        <dbReference type="ChEBI" id="CHEBI:57692"/>
    </ligand>
</feature>
<dbReference type="EMBL" id="ML976993">
    <property type="protein sequence ID" value="KAF1955813.1"/>
    <property type="molecule type" value="Genomic_DNA"/>
</dbReference>
<dbReference type="PANTHER" id="PTHR11552">
    <property type="entry name" value="GLUCOSE-METHANOL-CHOLINE GMC OXIDOREDUCTASE"/>
    <property type="match status" value="1"/>
</dbReference>